<keyword evidence="4" id="KW-1185">Reference proteome</keyword>
<dbReference type="PANTHER" id="PTHR43603">
    <property type="entry name" value="COBW DOMAIN-CONTAINING PROTEIN DDB_G0274527"/>
    <property type="match status" value="1"/>
</dbReference>
<accession>A0A239ILS6</accession>
<dbReference type="InterPro" id="IPR011629">
    <property type="entry name" value="CobW-like_C"/>
</dbReference>
<evidence type="ECO:0000256" key="1">
    <source>
        <dbReference type="SAM" id="MobiDB-lite"/>
    </source>
</evidence>
<dbReference type="SMART" id="SM00833">
    <property type="entry name" value="CobW_C"/>
    <property type="match status" value="1"/>
</dbReference>
<dbReference type="EMBL" id="FZOO01000011">
    <property type="protein sequence ID" value="SNS93993.1"/>
    <property type="molecule type" value="Genomic_DNA"/>
</dbReference>
<organism evidence="3 4">
    <name type="scientific">Geodermatophilus pulveris</name>
    <dbReference type="NCBI Taxonomy" id="1564159"/>
    <lineage>
        <taxon>Bacteria</taxon>
        <taxon>Bacillati</taxon>
        <taxon>Actinomycetota</taxon>
        <taxon>Actinomycetes</taxon>
        <taxon>Geodermatophilales</taxon>
        <taxon>Geodermatophilaceae</taxon>
        <taxon>Geodermatophilus</taxon>
    </lineage>
</organism>
<evidence type="ECO:0000259" key="2">
    <source>
        <dbReference type="SMART" id="SM00833"/>
    </source>
</evidence>
<dbReference type="OrthoDB" id="9808822at2"/>
<dbReference type="SUPFAM" id="SSF90002">
    <property type="entry name" value="Hypothetical protein YjiA, C-terminal domain"/>
    <property type="match status" value="1"/>
</dbReference>
<dbReference type="Gene3D" id="3.40.50.300">
    <property type="entry name" value="P-loop containing nucleotide triphosphate hydrolases"/>
    <property type="match status" value="1"/>
</dbReference>
<feature type="domain" description="CobW C-terminal" evidence="2">
    <location>
        <begin position="258"/>
        <end position="376"/>
    </location>
</feature>
<dbReference type="InterPro" id="IPR027417">
    <property type="entry name" value="P-loop_NTPase"/>
</dbReference>
<evidence type="ECO:0000313" key="4">
    <source>
        <dbReference type="Proteomes" id="UP000198373"/>
    </source>
</evidence>
<name>A0A239ILS6_9ACTN</name>
<dbReference type="InterPro" id="IPR003495">
    <property type="entry name" value="CobW/HypB/UreG_nucleotide-bd"/>
</dbReference>
<protein>
    <submittedName>
        <fullName evidence="3">GTPase, G3E family</fullName>
    </submittedName>
</protein>
<evidence type="ECO:0000313" key="3">
    <source>
        <dbReference type="EMBL" id="SNS93993.1"/>
    </source>
</evidence>
<dbReference type="InterPro" id="IPR051927">
    <property type="entry name" value="Zn_Chap_cDPG_Synth"/>
</dbReference>
<dbReference type="Pfam" id="PF02492">
    <property type="entry name" value="cobW"/>
    <property type="match status" value="1"/>
</dbReference>
<dbReference type="Pfam" id="PF07683">
    <property type="entry name" value="CobW_C"/>
    <property type="match status" value="1"/>
</dbReference>
<dbReference type="AlphaFoldDB" id="A0A239ILS6"/>
<gene>
    <name evidence="3" type="ORF">SAMN06893096_11135</name>
</gene>
<proteinExistence type="predicted"/>
<sequence length="429" mass="45379">MDHPRTPLVLVTGLHRDLTAHAAEALLDRTGTVVVHHDVSALGQGVVVRTERGRTATGVTEATTAVELAHGCLSCTLRCDLLPLLRALARRDDVQRIVLHLDPALEPEHLCWAIAEVVLDPEPAAEPETAGDWVQVEAVLAVVAAASWLADASGDDDLADRGLAATPDDERTLAQVAVGQVACADAVLLAGPPAGAWERARLDAVLDRLVPVALRADPGVPVERVLAELGPDARRGRGVSPHDPLLTGQPPLGEDCGVQLVHVVADRPFHPARLHDALDTVLDGVVCSRGRLWLATQHDRVLWLESAGSGLRIGDSGPWLATLPDDAGEWAAVGPQRRVAATLRWDPVHGDRHSELVVLAHRRPAGAVTTALTAALLTDAELAGGPAAWSTLPDPFGSRHEDPCEATTPVDPTPADPTTPHVTPREERS</sequence>
<dbReference type="NCBIfam" id="NF047431">
    <property type="entry name" value="hiber_recruit"/>
    <property type="match status" value="1"/>
</dbReference>
<dbReference type="Proteomes" id="UP000198373">
    <property type="component" value="Unassembled WGS sequence"/>
</dbReference>
<dbReference type="PANTHER" id="PTHR43603:SF1">
    <property type="entry name" value="ZINC-REGULATED GTPASE METALLOPROTEIN ACTIVATOR 1"/>
    <property type="match status" value="1"/>
</dbReference>
<feature type="region of interest" description="Disordered" evidence="1">
    <location>
        <begin position="388"/>
        <end position="429"/>
    </location>
</feature>
<dbReference type="RefSeq" id="WP_089307080.1">
    <property type="nucleotide sequence ID" value="NZ_FZOO01000011.1"/>
</dbReference>
<reference evidence="4" key="1">
    <citation type="submission" date="2017-06" db="EMBL/GenBank/DDBJ databases">
        <authorList>
            <person name="Varghese N."/>
            <person name="Submissions S."/>
        </authorList>
    </citation>
    <scope>NUCLEOTIDE SEQUENCE [LARGE SCALE GENOMIC DNA]</scope>
    <source>
        <strain evidence="4">DSM 46839</strain>
    </source>
</reference>